<feature type="repeat" description="ANK" evidence="4">
    <location>
        <begin position="175"/>
        <end position="207"/>
    </location>
</feature>
<dbReference type="PRINTS" id="PR00503">
    <property type="entry name" value="BROMODOMAIN"/>
</dbReference>
<dbReference type="Gene3D" id="1.25.40.20">
    <property type="entry name" value="Ankyrin repeat-containing domain"/>
    <property type="match status" value="1"/>
</dbReference>
<feature type="domain" description="Bromo" evidence="6">
    <location>
        <begin position="331"/>
        <end position="403"/>
    </location>
</feature>
<keyword evidence="3 5" id="KW-0103">Bromodomain</keyword>
<sequence>MSSKEADMEVDYCSDYDAESGALDYELTIPPDDSQMKKIMRLVRTLKIDELKEYLKESNLDLTKARLKKNNQSLLFYCFDIGNEEDCLKALKILVSDFRLNPKRSDDIQQTLLFYACREGYNIVIDWLIDTYKLSVNRTDMYGQTPIYYACSKGQKSTLLKLIDLKADCCSTDLENQTPLFFASRNGHTEICKILLEKGCPINQRDHKGVGAIDIAQKFKRIDTVNFLIDQGADVPPTWKMGAPKSLKKEDKKQKKIRKYRLCKISQGEERLVTKEEFENDFADRFPELYKSLIHGRIEEFRKNIKIAPLPKHPVFSTWKKLAMRILRNLMRIDGGWIFKEPVDIVKHKCPDYYDIIKNPMDFSTVMSKLKCNDYENLQDFLDDLKLIFNNCILYNGAYSPYGITATAMLSKLDTLIEKFGAMHYITN</sequence>
<dbReference type="PROSITE" id="PS00633">
    <property type="entry name" value="BROMODOMAIN_1"/>
    <property type="match status" value="1"/>
</dbReference>
<keyword evidence="8" id="KW-1185">Reference proteome</keyword>
<gene>
    <name evidence="7" type="ORF">ECRASSUSDP1_LOCUS12253</name>
</gene>
<dbReference type="InterPro" id="IPR036770">
    <property type="entry name" value="Ankyrin_rpt-contain_sf"/>
</dbReference>
<dbReference type="AlphaFoldDB" id="A0AAD1XFX3"/>
<dbReference type="PANTHER" id="PTHR24171">
    <property type="entry name" value="ANKYRIN REPEAT DOMAIN-CONTAINING PROTEIN 39-RELATED"/>
    <property type="match status" value="1"/>
</dbReference>
<keyword evidence="2 4" id="KW-0040">ANK repeat</keyword>
<dbReference type="EMBL" id="CAMPGE010012152">
    <property type="protein sequence ID" value="CAI2370933.1"/>
    <property type="molecule type" value="Genomic_DNA"/>
</dbReference>
<dbReference type="Gene3D" id="1.20.920.10">
    <property type="entry name" value="Bromodomain-like"/>
    <property type="match status" value="1"/>
</dbReference>
<evidence type="ECO:0000313" key="8">
    <source>
        <dbReference type="Proteomes" id="UP001295684"/>
    </source>
</evidence>
<dbReference type="SUPFAM" id="SSF47370">
    <property type="entry name" value="Bromodomain"/>
    <property type="match status" value="1"/>
</dbReference>
<accession>A0AAD1XFX3</accession>
<dbReference type="PROSITE" id="PS50088">
    <property type="entry name" value="ANK_REPEAT"/>
    <property type="match status" value="1"/>
</dbReference>
<reference evidence="7" key="1">
    <citation type="submission" date="2023-07" db="EMBL/GenBank/DDBJ databases">
        <authorList>
            <consortium name="AG Swart"/>
            <person name="Singh M."/>
            <person name="Singh A."/>
            <person name="Seah K."/>
            <person name="Emmerich C."/>
        </authorList>
    </citation>
    <scope>NUCLEOTIDE SEQUENCE</scope>
    <source>
        <strain evidence="7">DP1</strain>
    </source>
</reference>
<proteinExistence type="predicted"/>
<name>A0AAD1XFX3_EUPCR</name>
<evidence type="ECO:0000313" key="7">
    <source>
        <dbReference type="EMBL" id="CAI2370933.1"/>
    </source>
</evidence>
<evidence type="ECO:0000256" key="3">
    <source>
        <dbReference type="ARBA" id="ARBA00023117"/>
    </source>
</evidence>
<dbReference type="CDD" id="cd04369">
    <property type="entry name" value="Bromodomain"/>
    <property type="match status" value="1"/>
</dbReference>
<dbReference type="Proteomes" id="UP001295684">
    <property type="component" value="Unassembled WGS sequence"/>
</dbReference>
<evidence type="ECO:0000256" key="4">
    <source>
        <dbReference type="PROSITE-ProRule" id="PRU00023"/>
    </source>
</evidence>
<dbReference type="SMART" id="SM00248">
    <property type="entry name" value="ANK"/>
    <property type="match status" value="4"/>
</dbReference>
<organism evidence="7 8">
    <name type="scientific">Euplotes crassus</name>
    <dbReference type="NCBI Taxonomy" id="5936"/>
    <lineage>
        <taxon>Eukaryota</taxon>
        <taxon>Sar</taxon>
        <taxon>Alveolata</taxon>
        <taxon>Ciliophora</taxon>
        <taxon>Intramacronucleata</taxon>
        <taxon>Spirotrichea</taxon>
        <taxon>Hypotrichia</taxon>
        <taxon>Euplotida</taxon>
        <taxon>Euplotidae</taxon>
        <taxon>Moneuplotes</taxon>
    </lineage>
</organism>
<comment type="caution">
    <text evidence="7">The sequence shown here is derived from an EMBL/GenBank/DDBJ whole genome shotgun (WGS) entry which is preliminary data.</text>
</comment>
<dbReference type="PROSITE" id="PS50297">
    <property type="entry name" value="ANK_REP_REGION"/>
    <property type="match status" value="1"/>
</dbReference>
<evidence type="ECO:0000256" key="2">
    <source>
        <dbReference type="ARBA" id="ARBA00023043"/>
    </source>
</evidence>
<dbReference type="Pfam" id="PF00439">
    <property type="entry name" value="Bromodomain"/>
    <property type="match status" value="1"/>
</dbReference>
<dbReference type="SUPFAM" id="SSF48403">
    <property type="entry name" value="Ankyrin repeat"/>
    <property type="match status" value="1"/>
</dbReference>
<dbReference type="SMART" id="SM00297">
    <property type="entry name" value="BROMO"/>
    <property type="match status" value="1"/>
</dbReference>
<dbReference type="InterPro" id="IPR002110">
    <property type="entry name" value="Ankyrin_rpt"/>
</dbReference>
<dbReference type="PROSITE" id="PS50014">
    <property type="entry name" value="BROMODOMAIN_2"/>
    <property type="match status" value="1"/>
</dbReference>
<dbReference type="InterPro" id="IPR001487">
    <property type="entry name" value="Bromodomain"/>
</dbReference>
<evidence type="ECO:0000256" key="5">
    <source>
        <dbReference type="PROSITE-ProRule" id="PRU00035"/>
    </source>
</evidence>
<dbReference type="InterPro" id="IPR036427">
    <property type="entry name" value="Bromodomain-like_sf"/>
</dbReference>
<evidence type="ECO:0000256" key="1">
    <source>
        <dbReference type="ARBA" id="ARBA00022737"/>
    </source>
</evidence>
<protein>
    <recommendedName>
        <fullName evidence="6">Bromo domain-containing protein</fullName>
    </recommendedName>
</protein>
<evidence type="ECO:0000259" key="6">
    <source>
        <dbReference type="PROSITE" id="PS50014"/>
    </source>
</evidence>
<dbReference type="Pfam" id="PF12796">
    <property type="entry name" value="Ank_2"/>
    <property type="match status" value="1"/>
</dbReference>
<keyword evidence="1" id="KW-0677">Repeat</keyword>
<dbReference type="InterPro" id="IPR018359">
    <property type="entry name" value="Bromodomain_CS"/>
</dbReference>